<dbReference type="InterPro" id="IPR043150">
    <property type="entry name" value="Phytochrome_PHY_sf"/>
</dbReference>
<evidence type="ECO:0000256" key="4">
    <source>
        <dbReference type="ARBA" id="ARBA00022991"/>
    </source>
</evidence>
<dbReference type="SUPFAM" id="SSF55781">
    <property type="entry name" value="GAF domain-like"/>
    <property type="match status" value="2"/>
</dbReference>
<dbReference type="InterPro" id="IPR001633">
    <property type="entry name" value="EAL_dom"/>
</dbReference>
<dbReference type="InterPro" id="IPR029787">
    <property type="entry name" value="Nucleotide_cyclase"/>
</dbReference>
<reference evidence="9 10" key="1">
    <citation type="submission" date="2006-03" db="EMBL/GenBank/DDBJ databases">
        <title>Complete sequence of Shewanella denitrificans OS217.</title>
        <authorList>
            <consortium name="US DOE Joint Genome Institute"/>
            <person name="Copeland A."/>
            <person name="Lucas S."/>
            <person name="Lapidus A."/>
            <person name="Barry K."/>
            <person name="Detter J.C."/>
            <person name="Glavina del Rio T."/>
            <person name="Hammon N."/>
            <person name="Israni S."/>
            <person name="Dalin E."/>
            <person name="Tice H."/>
            <person name="Pitluck S."/>
            <person name="Brettin T."/>
            <person name="Bruce D."/>
            <person name="Han C."/>
            <person name="Tapia R."/>
            <person name="Gilna P."/>
            <person name="Kiss H."/>
            <person name="Schmutz J."/>
            <person name="Larimer F."/>
            <person name="Land M."/>
            <person name="Hauser L."/>
            <person name="Kyrpides N."/>
            <person name="Lykidis A."/>
            <person name="Richardson P."/>
        </authorList>
    </citation>
    <scope>NUCLEOTIDE SEQUENCE [LARGE SCALE GENOMIC DNA]</scope>
    <source>
        <strain evidence="10">OS217 / ATCC BAA-1090 / DSM 15013</strain>
    </source>
</reference>
<dbReference type="SMART" id="SM00052">
    <property type="entry name" value="EAL"/>
    <property type="match status" value="1"/>
</dbReference>
<feature type="domain" description="EAL" evidence="7">
    <location>
        <begin position="458"/>
        <end position="710"/>
    </location>
</feature>
<dbReference type="Proteomes" id="UP000001982">
    <property type="component" value="Chromosome"/>
</dbReference>
<proteinExistence type="predicted"/>
<dbReference type="GO" id="GO:0009881">
    <property type="term" value="F:photoreceptor activity"/>
    <property type="evidence" value="ECO:0007669"/>
    <property type="project" value="UniProtKB-KW"/>
</dbReference>
<dbReference type="CDD" id="cd01949">
    <property type="entry name" value="GGDEF"/>
    <property type="match status" value="1"/>
</dbReference>
<dbReference type="PRINTS" id="PR01033">
    <property type="entry name" value="PHYTOCHROME"/>
</dbReference>
<gene>
    <name evidence="9" type="ordered locus">Sden_0221</name>
</gene>
<evidence type="ECO:0000259" key="8">
    <source>
        <dbReference type="PROSITE" id="PS50887"/>
    </source>
</evidence>
<dbReference type="KEGG" id="sdn:Sden_0221"/>
<dbReference type="PANTHER" id="PTHR44757:SF2">
    <property type="entry name" value="BIOFILM ARCHITECTURE MAINTENANCE PROTEIN MBAA"/>
    <property type="match status" value="1"/>
</dbReference>
<protein>
    <submittedName>
        <fullName evidence="9">Diguanylate cyclase/phosphodiesterase with Phytochrome (GAF) sensor</fullName>
    </submittedName>
</protein>
<dbReference type="PROSITE" id="PS50046">
    <property type="entry name" value="PHYTOCHROME_2"/>
    <property type="match status" value="1"/>
</dbReference>
<dbReference type="EMBL" id="CP000302">
    <property type="protein sequence ID" value="ABE53518.1"/>
    <property type="molecule type" value="Genomic_DNA"/>
</dbReference>
<dbReference type="GO" id="GO:0009584">
    <property type="term" value="P:detection of visible light"/>
    <property type="evidence" value="ECO:0007669"/>
    <property type="project" value="InterPro"/>
</dbReference>
<dbReference type="FunFam" id="3.30.70.270:FF:000001">
    <property type="entry name" value="Diguanylate cyclase domain protein"/>
    <property type="match status" value="1"/>
</dbReference>
<dbReference type="Pfam" id="PF00360">
    <property type="entry name" value="PHY"/>
    <property type="match status" value="1"/>
</dbReference>
<dbReference type="Pfam" id="PF01590">
    <property type="entry name" value="GAF"/>
    <property type="match status" value="1"/>
</dbReference>
<keyword evidence="4" id="KW-0157">Chromophore</keyword>
<dbReference type="InterPro" id="IPR052155">
    <property type="entry name" value="Biofilm_reg_signaling"/>
</dbReference>
<evidence type="ECO:0000256" key="3">
    <source>
        <dbReference type="ARBA" id="ARBA00022606"/>
    </source>
</evidence>
<dbReference type="CDD" id="cd01948">
    <property type="entry name" value="EAL"/>
    <property type="match status" value="1"/>
</dbReference>
<dbReference type="InterPro" id="IPR029016">
    <property type="entry name" value="GAF-like_dom_sf"/>
</dbReference>
<dbReference type="GO" id="GO:0006355">
    <property type="term" value="P:regulation of DNA-templated transcription"/>
    <property type="evidence" value="ECO:0007669"/>
    <property type="project" value="InterPro"/>
</dbReference>
<dbReference type="InterPro" id="IPR043128">
    <property type="entry name" value="Rev_trsase/Diguanyl_cyclase"/>
</dbReference>
<dbReference type="InterPro" id="IPR001294">
    <property type="entry name" value="Phytochrome"/>
</dbReference>
<dbReference type="Gene3D" id="3.30.70.270">
    <property type="match status" value="1"/>
</dbReference>
<dbReference type="Pfam" id="PF00563">
    <property type="entry name" value="EAL"/>
    <property type="match status" value="1"/>
</dbReference>
<dbReference type="AlphaFoldDB" id="Q12SQ8"/>
<keyword evidence="2" id="KW-0600">Photoreceptor protein</keyword>
<name>Q12SQ8_SHEDO</name>
<comment type="cofactor">
    <cofactor evidence="1">
        <name>Mg(2+)</name>
        <dbReference type="ChEBI" id="CHEBI:18420"/>
    </cofactor>
</comment>
<dbReference type="InterPro" id="IPR003018">
    <property type="entry name" value="GAF"/>
</dbReference>
<dbReference type="eggNOG" id="COG5001">
    <property type="taxonomic scope" value="Bacteria"/>
</dbReference>
<evidence type="ECO:0000259" key="7">
    <source>
        <dbReference type="PROSITE" id="PS50883"/>
    </source>
</evidence>
<keyword evidence="5" id="KW-0675">Receptor</keyword>
<feature type="domain" description="Phytochrome chromophore attachment site" evidence="6">
    <location>
        <begin position="1"/>
        <end position="81"/>
    </location>
</feature>
<dbReference type="PROSITE" id="PS50887">
    <property type="entry name" value="GGDEF"/>
    <property type="match status" value="1"/>
</dbReference>
<sequence length="710" mass="80485">MVEPTSSLVFVNNNIELDLTWSQLRAVHPVHIQYLKNLAVEASFSVSLVCNGQLWGLLACHNMTAKYLSFETRQLCEELSQITSLHMSGLLRAEIDFQRYHYKVEFAEIRGAMQSSIDAFKAIKSQISEIKTLLNADGIWHHIDGEDYYHGQVPDELSLSLLGNWLAQFDRHQVMSRHTVVEDFKQNKALVKFASGLLFLPLNQQNFIVLFRREEIETVNWAGKPQSHNEQDMSTSALTPRNSFLTWAEVMGGQAKPWNLIDIEMAEDIRCELVRLIEKNQLEIIALKDPLTGIANRLMFERKLKSALQQALEANQQFAIYMIDLDRFKPVNDTYGHAVGDELLIQVTQRLQALLRCEDMVARLGGDEFAVIQLGISNKGDIERIAKLMVEEVKRPFLIEGKNIEIGASIGITICPLDAISQTELLLGADLALYEVKKSGRNGFKHFEPSMLLEKTNDESIRNQLLRAFENKELEMVYQPIIDSRSKKIVGLEAFTRWQHPVLGFIAAQEFVSAIDKNHLNPEFVDWMLMTTFSDYQQWQRQGIASIPVSINLRSDQFLSLDIENKCRALSQQYQVATTWLRIDLDEPTLAIDANRSEIKINALAQHGILCNIDHFGQGLLSLKQLTKLKVNSLKIDSRLLMDDKKNIKTQALATILKAIGEVMNVPVVATRVEKQEVMAKAKSMGINLVQGFAIIEPMSVADVSAYMTK</sequence>
<evidence type="ECO:0000313" key="10">
    <source>
        <dbReference type="Proteomes" id="UP000001982"/>
    </source>
</evidence>
<dbReference type="SUPFAM" id="SSF141868">
    <property type="entry name" value="EAL domain-like"/>
    <property type="match status" value="1"/>
</dbReference>
<dbReference type="HOGENOM" id="CLU_388774_0_0_6"/>
<evidence type="ECO:0000313" key="9">
    <source>
        <dbReference type="EMBL" id="ABE53518.1"/>
    </source>
</evidence>
<evidence type="ECO:0000256" key="2">
    <source>
        <dbReference type="ARBA" id="ARBA00022543"/>
    </source>
</evidence>
<dbReference type="InterPro" id="IPR013515">
    <property type="entry name" value="Phytochrome_cen-reg"/>
</dbReference>
<dbReference type="GO" id="GO:0003824">
    <property type="term" value="F:catalytic activity"/>
    <property type="evidence" value="ECO:0007669"/>
    <property type="project" value="UniProtKB-ARBA"/>
</dbReference>
<dbReference type="PROSITE" id="PS50883">
    <property type="entry name" value="EAL"/>
    <property type="match status" value="1"/>
</dbReference>
<dbReference type="SMART" id="SM00267">
    <property type="entry name" value="GGDEF"/>
    <property type="match status" value="1"/>
</dbReference>
<evidence type="ECO:0000256" key="5">
    <source>
        <dbReference type="ARBA" id="ARBA00023170"/>
    </source>
</evidence>
<dbReference type="Gene3D" id="3.30.450.270">
    <property type="match status" value="1"/>
</dbReference>
<dbReference type="Pfam" id="PF00990">
    <property type="entry name" value="GGDEF"/>
    <property type="match status" value="1"/>
</dbReference>
<dbReference type="Gene3D" id="3.30.450.40">
    <property type="match status" value="1"/>
</dbReference>
<organism evidence="9 10">
    <name type="scientific">Shewanella denitrificans (strain OS217 / ATCC BAA-1090 / DSM 15013)</name>
    <dbReference type="NCBI Taxonomy" id="318161"/>
    <lineage>
        <taxon>Bacteria</taxon>
        <taxon>Pseudomonadati</taxon>
        <taxon>Pseudomonadota</taxon>
        <taxon>Gammaproteobacteria</taxon>
        <taxon>Alteromonadales</taxon>
        <taxon>Shewanellaceae</taxon>
        <taxon>Shewanella</taxon>
    </lineage>
</organism>
<evidence type="ECO:0000256" key="1">
    <source>
        <dbReference type="ARBA" id="ARBA00001946"/>
    </source>
</evidence>
<accession>Q12SQ8</accession>
<dbReference type="InterPro" id="IPR000160">
    <property type="entry name" value="GGDEF_dom"/>
</dbReference>
<dbReference type="InterPro" id="IPR035919">
    <property type="entry name" value="EAL_sf"/>
</dbReference>
<dbReference type="NCBIfam" id="TIGR00254">
    <property type="entry name" value="GGDEF"/>
    <property type="match status" value="1"/>
</dbReference>
<dbReference type="STRING" id="318161.Sden_0221"/>
<keyword evidence="3" id="KW-0716">Sensory transduction</keyword>
<feature type="domain" description="GGDEF" evidence="8">
    <location>
        <begin position="316"/>
        <end position="449"/>
    </location>
</feature>
<dbReference type="PANTHER" id="PTHR44757">
    <property type="entry name" value="DIGUANYLATE CYCLASE DGCP"/>
    <property type="match status" value="1"/>
</dbReference>
<dbReference type="InterPro" id="IPR016132">
    <property type="entry name" value="Phyto_chromo_attachment"/>
</dbReference>
<dbReference type="Gene3D" id="3.20.20.450">
    <property type="entry name" value="EAL domain"/>
    <property type="match status" value="1"/>
</dbReference>
<dbReference type="SUPFAM" id="SSF55073">
    <property type="entry name" value="Nucleotide cyclase"/>
    <property type="match status" value="1"/>
</dbReference>
<keyword evidence="10" id="KW-1185">Reference proteome</keyword>
<evidence type="ECO:0000259" key="6">
    <source>
        <dbReference type="PROSITE" id="PS50046"/>
    </source>
</evidence>